<reference evidence="10 11" key="1">
    <citation type="submission" date="2020-03" db="EMBL/GenBank/DDBJ databases">
        <title>Genomic Encyclopedia of Type Strains, Phase IV (KMG-IV): sequencing the most valuable type-strain genomes for metagenomic binning, comparative biology and taxonomic classification.</title>
        <authorList>
            <person name="Goeker M."/>
        </authorList>
    </citation>
    <scope>NUCLEOTIDE SEQUENCE [LARGE SCALE GENOMIC DNA]</scope>
    <source>
        <strain evidence="10 11">DSM 25229</strain>
    </source>
</reference>
<evidence type="ECO:0000256" key="7">
    <source>
        <dbReference type="RuleBase" id="RU365041"/>
    </source>
</evidence>
<dbReference type="GO" id="GO:0005886">
    <property type="term" value="C:plasma membrane"/>
    <property type="evidence" value="ECO:0007669"/>
    <property type="project" value="UniProtKB-SubCell"/>
</dbReference>
<evidence type="ECO:0000256" key="8">
    <source>
        <dbReference type="SAM" id="MobiDB-lite"/>
    </source>
</evidence>
<evidence type="ECO:0000313" key="10">
    <source>
        <dbReference type="EMBL" id="NJB88876.1"/>
    </source>
</evidence>
<evidence type="ECO:0000259" key="9">
    <source>
        <dbReference type="Pfam" id="PF02308"/>
    </source>
</evidence>
<feature type="transmembrane region" description="Helical" evidence="7">
    <location>
        <begin position="16"/>
        <end position="33"/>
    </location>
</feature>
<proteinExistence type="inferred from homology"/>
<keyword evidence="4 7" id="KW-0812">Transmembrane</keyword>
<evidence type="ECO:0000256" key="2">
    <source>
        <dbReference type="ARBA" id="ARBA00009298"/>
    </source>
</evidence>
<dbReference type="EMBL" id="JAATIT010000001">
    <property type="protein sequence ID" value="NJB88876.1"/>
    <property type="molecule type" value="Genomic_DNA"/>
</dbReference>
<dbReference type="InterPro" id="IPR003416">
    <property type="entry name" value="MgtC/SapB/SrpB/YhiD_fam"/>
</dbReference>
<comment type="subcellular location">
    <subcellularLocation>
        <location evidence="7">Cell inner membrane</location>
        <topology evidence="7">Multi-pass membrane protein</topology>
    </subcellularLocation>
    <subcellularLocation>
        <location evidence="1">Cell membrane</location>
        <topology evidence="1">Multi-pass membrane protein</topology>
    </subcellularLocation>
</comment>
<keyword evidence="6 7" id="KW-0472">Membrane</keyword>
<feature type="transmembrane region" description="Helical" evidence="7">
    <location>
        <begin position="109"/>
        <end position="142"/>
    </location>
</feature>
<evidence type="ECO:0000313" key="11">
    <source>
        <dbReference type="Proteomes" id="UP000535078"/>
    </source>
</evidence>
<evidence type="ECO:0000256" key="5">
    <source>
        <dbReference type="ARBA" id="ARBA00022989"/>
    </source>
</evidence>
<dbReference type="PANTHER" id="PTHR33778:SF1">
    <property type="entry name" value="MAGNESIUM TRANSPORTER YHID-RELATED"/>
    <property type="match status" value="1"/>
</dbReference>
<dbReference type="PANTHER" id="PTHR33778">
    <property type="entry name" value="PROTEIN MGTC"/>
    <property type="match status" value="1"/>
</dbReference>
<gene>
    <name evidence="10" type="ORF">GGR90_001028</name>
</gene>
<dbReference type="PRINTS" id="PR01837">
    <property type="entry name" value="MGTCSAPBPROT"/>
</dbReference>
<dbReference type="Pfam" id="PF02308">
    <property type="entry name" value="MgtC"/>
    <property type="match status" value="1"/>
</dbReference>
<evidence type="ECO:0000256" key="6">
    <source>
        <dbReference type="ARBA" id="ARBA00023136"/>
    </source>
</evidence>
<keyword evidence="5 7" id="KW-1133">Transmembrane helix</keyword>
<name>A0A7X6B8E0_9SPHN</name>
<dbReference type="InterPro" id="IPR049177">
    <property type="entry name" value="MgtC_SapB_SrpB_YhiD_N"/>
</dbReference>
<evidence type="ECO:0000256" key="3">
    <source>
        <dbReference type="ARBA" id="ARBA00022475"/>
    </source>
</evidence>
<feature type="transmembrane region" description="Helical" evidence="7">
    <location>
        <begin position="45"/>
        <end position="67"/>
    </location>
</feature>
<comment type="similarity">
    <text evidence="2 7">Belongs to the MgtC/SapB family.</text>
</comment>
<dbReference type="RefSeq" id="WP_167919913.1">
    <property type="nucleotide sequence ID" value="NZ_JAATIT010000001.1"/>
</dbReference>
<keyword evidence="7" id="KW-0997">Cell inner membrane</keyword>
<evidence type="ECO:0000256" key="4">
    <source>
        <dbReference type="ARBA" id="ARBA00022692"/>
    </source>
</evidence>
<feature type="domain" description="MgtC/SapB/SrpB/YhiD N-terminal" evidence="9">
    <location>
        <begin position="20"/>
        <end position="148"/>
    </location>
</feature>
<evidence type="ECO:0000256" key="1">
    <source>
        <dbReference type="ARBA" id="ARBA00004651"/>
    </source>
</evidence>
<accession>A0A7X6B8E0</accession>
<keyword evidence="11" id="KW-1185">Reference proteome</keyword>
<feature type="region of interest" description="Disordered" evidence="8">
    <location>
        <begin position="154"/>
        <end position="181"/>
    </location>
</feature>
<comment type="caution">
    <text evidence="10">The sequence shown here is derived from an EMBL/GenBank/DDBJ whole genome shotgun (WGS) entry which is preliminary data.</text>
</comment>
<dbReference type="Proteomes" id="UP000535078">
    <property type="component" value="Unassembled WGS sequence"/>
</dbReference>
<feature type="transmembrane region" description="Helical" evidence="7">
    <location>
        <begin position="79"/>
        <end position="97"/>
    </location>
</feature>
<keyword evidence="3" id="KW-1003">Cell membrane</keyword>
<dbReference type="AlphaFoldDB" id="A0A7X6B8E0"/>
<organism evidence="10 11">
    <name type="scientific">Sphingopyxis italica</name>
    <dbReference type="NCBI Taxonomy" id="1129133"/>
    <lineage>
        <taxon>Bacteria</taxon>
        <taxon>Pseudomonadati</taxon>
        <taxon>Pseudomonadota</taxon>
        <taxon>Alphaproteobacteria</taxon>
        <taxon>Sphingomonadales</taxon>
        <taxon>Sphingomonadaceae</taxon>
        <taxon>Sphingopyxis</taxon>
    </lineage>
</organism>
<sequence>MELNDALWWETIDTEVLLRLGVATLVGLLLGLDRELKGYDAGLRTHGMVALSSSLMTVVSIALYHQLGGAASSIDPLRVIEGMAAAIGIIAAGLIIVKGGEVRNLTTAAHIWLTGAIGIASGAGYFAIVIIAAGLALVLLILLRFVERRLPEVEDGPREDGANADEAKENGPKVEHGDVPR</sequence>
<protein>
    <recommendedName>
        <fullName evidence="7">Protein MgtC</fullName>
    </recommendedName>
</protein>